<organism evidence="4">
    <name type="scientific">Brachypodium distachyon</name>
    <name type="common">Purple false brome</name>
    <name type="synonym">Trachynia distachya</name>
    <dbReference type="NCBI Taxonomy" id="15368"/>
    <lineage>
        <taxon>Eukaryota</taxon>
        <taxon>Viridiplantae</taxon>
        <taxon>Streptophyta</taxon>
        <taxon>Embryophyta</taxon>
        <taxon>Tracheophyta</taxon>
        <taxon>Spermatophyta</taxon>
        <taxon>Magnoliopsida</taxon>
        <taxon>Liliopsida</taxon>
        <taxon>Poales</taxon>
        <taxon>Poaceae</taxon>
        <taxon>BOP clade</taxon>
        <taxon>Pooideae</taxon>
        <taxon>Stipodae</taxon>
        <taxon>Brachypodieae</taxon>
        <taxon>Brachypodium</taxon>
    </lineage>
</organism>
<keyword evidence="3" id="KW-0472">Membrane</keyword>
<feature type="compositionally biased region" description="Polar residues" evidence="2">
    <location>
        <begin position="15"/>
        <end position="27"/>
    </location>
</feature>
<feature type="transmembrane region" description="Helical" evidence="3">
    <location>
        <begin position="306"/>
        <end position="325"/>
    </location>
</feature>
<name>A0A2K2DRQ9_BRADI</name>
<dbReference type="EnsemblPlants" id="PNT76953">
    <property type="protein sequence ID" value="PNT76953"/>
    <property type="gene ID" value="BRADI_1g56084v3"/>
</dbReference>
<reference evidence="5" key="3">
    <citation type="submission" date="2018-08" db="UniProtKB">
        <authorList>
            <consortium name="EnsemblPlants"/>
        </authorList>
    </citation>
    <scope>IDENTIFICATION</scope>
    <source>
        <strain evidence="5">cv. Bd21</strain>
    </source>
</reference>
<evidence type="ECO:0000256" key="1">
    <source>
        <dbReference type="SAM" id="Coils"/>
    </source>
</evidence>
<protein>
    <submittedName>
        <fullName evidence="4 5">Uncharacterized protein</fullName>
    </submittedName>
</protein>
<keyword evidence="3" id="KW-1133">Transmembrane helix</keyword>
<evidence type="ECO:0000256" key="3">
    <source>
        <dbReference type="SAM" id="Phobius"/>
    </source>
</evidence>
<evidence type="ECO:0000256" key="2">
    <source>
        <dbReference type="SAM" id="MobiDB-lite"/>
    </source>
</evidence>
<feature type="compositionally biased region" description="Pro residues" evidence="2">
    <location>
        <begin position="44"/>
        <end position="59"/>
    </location>
</feature>
<feature type="transmembrane region" description="Helical" evidence="3">
    <location>
        <begin position="397"/>
        <end position="417"/>
    </location>
</feature>
<feature type="compositionally biased region" description="Low complexity" evidence="2">
    <location>
        <begin position="33"/>
        <end position="43"/>
    </location>
</feature>
<feature type="coiled-coil region" evidence="1">
    <location>
        <begin position="173"/>
        <end position="239"/>
    </location>
</feature>
<keyword evidence="3" id="KW-0812">Transmembrane</keyword>
<sequence>MEEEGSEEAARIADGTSSSLAPHSSPLNVLDDVGVAVPVHSSAPPRPRPHPAPLPPPSSSPHGALSLTDLVATTDISPRSRMEETGRISDETSSLAPDKELMMAEPQVPNPTPVTSPALPRRLPPPPPPPSSTHGPHGGTESQPGLYSGVRHRPVRHHVNDDRASINGLTWLSIQEEEELKQREAKLNQIEKELGNYIREAIKSRRELEIKRTEDIIELNQRKEQLDQQEHKFQVEKEKDRLLNTEKLLDERARALRRPLIEHVRNKEENKHDNNVWDKRQNLMAIALVCGLSVLISVQPQLPPDYLSWIVGVFAGLWVLATIAFQEGLFGVYSFQKTFSRHVSRMIFISFCIFVICVFYILSGPLAPVSLSCATSSSPPPPPAPAPSPSFKLDGRVGWYIGLGILAVIGHIFSWCLGCTAGGDKDA</sequence>
<accession>A0A2K2DRQ9</accession>
<feature type="transmembrane region" description="Helical" evidence="3">
    <location>
        <begin position="346"/>
        <end position="362"/>
    </location>
</feature>
<evidence type="ECO:0000313" key="5">
    <source>
        <dbReference type="EnsemblPlants" id="PNT76953"/>
    </source>
</evidence>
<dbReference type="Proteomes" id="UP000008810">
    <property type="component" value="Chromosome 1"/>
</dbReference>
<keyword evidence="6" id="KW-1185">Reference proteome</keyword>
<feature type="region of interest" description="Disordered" evidence="2">
    <location>
        <begin position="1"/>
        <end position="148"/>
    </location>
</feature>
<feature type="compositionally biased region" description="Pro residues" evidence="2">
    <location>
        <begin position="122"/>
        <end position="131"/>
    </location>
</feature>
<dbReference type="ExpressionAtlas" id="A0A2K2DRQ9">
    <property type="expression patterns" value="baseline"/>
</dbReference>
<dbReference type="EMBL" id="CM000880">
    <property type="protein sequence ID" value="PNT76953.1"/>
    <property type="molecule type" value="Genomic_DNA"/>
</dbReference>
<dbReference type="Gramene" id="PNT76953">
    <property type="protein sequence ID" value="PNT76953"/>
    <property type="gene ID" value="BRADI_1g56084v3"/>
</dbReference>
<feature type="transmembrane region" description="Helical" evidence="3">
    <location>
        <begin position="283"/>
        <end position="300"/>
    </location>
</feature>
<proteinExistence type="predicted"/>
<gene>
    <name evidence="5" type="primary">LOC100846472</name>
    <name evidence="4" type="ORF">BRADI_1g56084v3</name>
</gene>
<dbReference type="AlphaFoldDB" id="A0A2K2DRQ9"/>
<keyword evidence="1" id="KW-0175">Coiled coil</keyword>
<dbReference type="GeneID" id="100846472"/>
<dbReference type="RefSeq" id="XP_024317996.1">
    <property type="nucleotide sequence ID" value="XM_024462228.1"/>
</dbReference>
<evidence type="ECO:0000313" key="6">
    <source>
        <dbReference type="Proteomes" id="UP000008810"/>
    </source>
</evidence>
<evidence type="ECO:0000313" key="4">
    <source>
        <dbReference type="EMBL" id="PNT76953.1"/>
    </source>
</evidence>
<reference evidence="4 5" key="1">
    <citation type="journal article" date="2010" name="Nature">
        <title>Genome sequencing and analysis of the model grass Brachypodium distachyon.</title>
        <authorList>
            <consortium name="International Brachypodium Initiative"/>
        </authorList>
    </citation>
    <scope>NUCLEOTIDE SEQUENCE [LARGE SCALE GENOMIC DNA]</scope>
    <source>
        <strain evidence="4 5">Bd21</strain>
    </source>
</reference>
<reference evidence="4" key="2">
    <citation type="submission" date="2017-06" db="EMBL/GenBank/DDBJ databases">
        <title>WGS assembly of Brachypodium distachyon.</title>
        <authorList>
            <consortium name="The International Brachypodium Initiative"/>
            <person name="Lucas S."/>
            <person name="Harmon-Smith M."/>
            <person name="Lail K."/>
            <person name="Tice H."/>
            <person name="Grimwood J."/>
            <person name="Bruce D."/>
            <person name="Barry K."/>
            <person name="Shu S."/>
            <person name="Lindquist E."/>
            <person name="Wang M."/>
            <person name="Pitluck S."/>
            <person name="Vogel J.P."/>
            <person name="Garvin D.F."/>
            <person name="Mockler T.C."/>
            <person name="Schmutz J."/>
            <person name="Rokhsar D."/>
            <person name="Bevan M.W."/>
        </authorList>
    </citation>
    <scope>NUCLEOTIDE SEQUENCE</scope>
    <source>
        <strain evidence="4">Bd21</strain>
    </source>
</reference>
<feature type="compositionally biased region" description="Basic and acidic residues" evidence="2">
    <location>
        <begin position="78"/>
        <end position="90"/>
    </location>
</feature>